<dbReference type="Pfam" id="PF12833">
    <property type="entry name" value="HTH_18"/>
    <property type="match status" value="1"/>
</dbReference>
<evidence type="ECO:0000313" key="6">
    <source>
        <dbReference type="Proteomes" id="UP000256220"/>
    </source>
</evidence>
<evidence type="ECO:0000259" key="4">
    <source>
        <dbReference type="PROSITE" id="PS01124"/>
    </source>
</evidence>
<dbReference type="EMBL" id="JFBM01000033">
    <property type="protein sequence ID" value="KFU77459.1"/>
    <property type="molecule type" value="Genomic_DNA"/>
</dbReference>
<evidence type="ECO:0000313" key="5">
    <source>
        <dbReference type="EMBL" id="KFU77459.1"/>
    </source>
</evidence>
<evidence type="ECO:0000256" key="1">
    <source>
        <dbReference type="ARBA" id="ARBA00023015"/>
    </source>
</evidence>
<organism evidence="5 6">
    <name type="scientific">Amycolatopsis lurida NRRL 2430</name>
    <dbReference type="NCBI Taxonomy" id="1460371"/>
    <lineage>
        <taxon>Bacteria</taxon>
        <taxon>Bacillati</taxon>
        <taxon>Actinomycetota</taxon>
        <taxon>Actinomycetes</taxon>
        <taxon>Pseudonocardiales</taxon>
        <taxon>Pseudonocardiaceae</taxon>
        <taxon>Amycolatopsis</taxon>
    </lineage>
</organism>
<dbReference type="Proteomes" id="UP000256220">
    <property type="component" value="Unassembled WGS sequence"/>
</dbReference>
<protein>
    <submittedName>
        <fullName evidence="5">AraC family transcriptional regulator</fullName>
    </submittedName>
</protein>
<comment type="caution">
    <text evidence="5">The sequence shown here is derived from an EMBL/GenBank/DDBJ whole genome shotgun (WGS) entry which is preliminary data.</text>
</comment>
<proteinExistence type="predicted"/>
<dbReference type="PANTHER" id="PTHR46796:SF15">
    <property type="entry name" value="BLL1074 PROTEIN"/>
    <property type="match status" value="1"/>
</dbReference>
<sequence length="272" mass="29583">MGGWGLVVPRRHIVRAPGERILGRPHPVLAAHVSSYVAHDLPDAGANSWQVTPLSVLTWVIDIDAPARGPDVPASPVLGLRDRPLRVEQAGRSRGIVVTLTPLGSYALFGIPLRELANSVVAASDLLPAGSLTGRLAEAVDWPERFRLLDEYLAARLARGPELAAPVRYAWDRLCAGPVRVDLLADEIGWSRQHLNVRFREQIGLNPRTVGRIARLNRVLALLDRAPSLSWAEVAHSSGYSDQAHLVREFRALTGHSPTEVGKPAGLFVSPR</sequence>
<dbReference type="RefSeq" id="WP_034318671.1">
    <property type="nucleotide sequence ID" value="NZ_JFBM01000033.1"/>
</dbReference>
<keyword evidence="3" id="KW-0804">Transcription</keyword>
<keyword evidence="1" id="KW-0805">Transcription regulation</keyword>
<dbReference type="Gene3D" id="1.10.10.60">
    <property type="entry name" value="Homeodomain-like"/>
    <property type="match status" value="1"/>
</dbReference>
<evidence type="ECO:0000256" key="3">
    <source>
        <dbReference type="ARBA" id="ARBA00023163"/>
    </source>
</evidence>
<dbReference type="SUPFAM" id="SSF46689">
    <property type="entry name" value="Homeodomain-like"/>
    <property type="match status" value="1"/>
</dbReference>
<keyword evidence="6" id="KW-1185">Reference proteome</keyword>
<dbReference type="PROSITE" id="PS01124">
    <property type="entry name" value="HTH_ARAC_FAMILY_2"/>
    <property type="match status" value="1"/>
</dbReference>
<feature type="domain" description="HTH araC/xylS-type" evidence="4">
    <location>
        <begin position="164"/>
        <end position="264"/>
    </location>
</feature>
<reference evidence="5 6" key="1">
    <citation type="journal article" date="2014" name="Genome Announc.">
        <title>Draft Genome Sequence of Amycolatopsis lurida NRRL 2430, Producer of the Glycopeptide Family Antibiotic Ristocetin.</title>
        <authorList>
            <person name="Kwun M.J."/>
            <person name="Hong H.J."/>
        </authorList>
    </citation>
    <scope>NUCLEOTIDE SEQUENCE [LARGE SCALE GENOMIC DNA]</scope>
    <source>
        <strain evidence="5 6">NRRL 2430</strain>
    </source>
</reference>
<dbReference type="PANTHER" id="PTHR46796">
    <property type="entry name" value="HTH-TYPE TRANSCRIPTIONAL ACTIVATOR RHAS-RELATED"/>
    <property type="match status" value="1"/>
</dbReference>
<keyword evidence="2" id="KW-0238">DNA-binding</keyword>
<dbReference type="InterPro" id="IPR009057">
    <property type="entry name" value="Homeodomain-like_sf"/>
</dbReference>
<evidence type="ECO:0000256" key="2">
    <source>
        <dbReference type="ARBA" id="ARBA00023125"/>
    </source>
</evidence>
<dbReference type="GO" id="GO:0003700">
    <property type="term" value="F:DNA-binding transcription factor activity"/>
    <property type="evidence" value="ECO:0007669"/>
    <property type="project" value="InterPro"/>
</dbReference>
<dbReference type="InterPro" id="IPR050204">
    <property type="entry name" value="AraC_XylS_family_regulators"/>
</dbReference>
<dbReference type="AlphaFoldDB" id="A0A2P2FL72"/>
<dbReference type="SMART" id="SM00342">
    <property type="entry name" value="HTH_ARAC"/>
    <property type="match status" value="1"/>
</dbReference>
<dbReference type="InterPro" id="IPR018060">
    <property type="entry name" value="HTH_AraC"/>
</dbReference>
<gene>
    <name evidence="5" type="ORF">BB31_31250</name>
</gene>
<dbReference type="GO" id="GO:0043565">
    <property type="term" value="F:sequence-specific DNA binding"/>
    <property type="evidence" value="ECO:0007669"/>
    <property type="project" value="InterPro"/>
</dbReference>
<accession>A0A2P2FL72</accession>
<name>A0A2P2FL72_AMYLU</name>